<dbReference type="InterPro" id="IPR038610">
    <property type="entry name" value="FliK-like_C_sf"/>
</dbReference>
<comment type="caution">
    <text evidence="2">The sequence shown here is derived from an EMBL/GenBank/DDBJ whole genome shotgun (WGS) entry which is preliminary data.</text>
</comment>
<evidence type="ECO:0000313" key="2">
    <source>
        <dbReference type="EMBL" id="MQA40725.1"/>
    </source>
</evidence>
<proteinExistence type="predicted"/>
<protein>
    <recommendedName>
        <fullName evidence="4">Flagellar hook-length control protein FliK</fullName>
    </recommendedName>
</protein>
<feature type="compositionally biased region" description="Low complexity" evidence="1">
    <location>
        <begin position="58"/>
        <end position="69"/>
    </location>
</feature>
<accession>A0A6A7N6H0</accession>
<evidence type="ECO:0008006" key="4">
    <source>
        <dbReference type="Google" id="ProtNLM"/>
    </source>
</evidence>
<dbReference type="RefSeq" id="WP_152840016.1">
    <property type="nucleotide sequence ID" value="NZ_WHUG01000009.1"/>
</dbReference>
<dbReference type="Proteomes" id="UP000440498">
    <property type="component" value="Unassembled WGS sequence"/>
</dbReference>
<dbReference type="Pfam" id="PF09483">
    <property type="entry name" value="HpaP"/>
    <property type="match status" value="1"/>
</dbReference>
<dbReference type="InterPro" id="IPR013390">
    <property type="entry name" value="T3SS_HpaP"/>
</dbReference>
<sequence>MNHNTWWRSEAVGGMPAVRSGPAPAAGSDVARFGATLAGSTACDGAMDGAGLASARSAEPPCEAADAAPSKPGRDAEAQGRGTTRDGGTGAPNGAGRRRSSQDERGNHRDGQHGGEQAAAVPVAGPFGLFAAPLAPAAAPVAPEAPLPPSAAATVAVVAAVAERLLVAANGAQEVHITVRPDVLPGVDIRLTREDGRWIVDFNVSDAASLAVLQSAGDGIATTLARRLRSGVEVKLQALAGTRIAPRREREPR</sequence>
<organism evidence="2 3">
    <name type="scientific">Rugamonas aquatica</name>
    <dbReference type="NCBI Taxonomy" id="2743357"/>
    <lineage>
        <taxon>Bacteria</taxon>
        <taxon>Pseudomonadati</taxon>
        <taxon>Pseudomonadota</taxon>
        <taxon>Betaproteobacteria</taxon>
        <taxon>Burkholderiales</taxon>
        <taxon>Oxalobacteraceae</taxon>
        <taxon>Telluria group</taxon>
        <taxon>Rugamonas</taxon>
    </lineage>
</organism>
<feature type="compositionally biased region" description="Basic and acidic residues" evidence="1">
    <location>
        <begin position="100"/>
        <end position="113"/>
    </location>
</feature>
<feature type="region of interest" description="Disordered" evidence="1">
    <location>
        <begin position="40"/>
        <end position="118"/>
    </location>
</feature>
<name>A0A6A7N6H0_9BURK</name>
<dbReference type="Gene3D" id="3.30.750.140">
    <property type="match status" value="1"/>
</dbReference>
<keyword evidence="3" id="KW-1185">Reference proteome</keyword>
<gene>
    <name evidence="2" type="ORF">GEV02_21510</name>
</gene>
<evidence type="ECO:0000313" key="3">
    <source>
        <dbReference type="Proteomes" id="UP000440498"/>
    </source>
</evidence>
<dbReference type="EMBL" id="WHUG01000009">
    <property type="protein sequence ID" value="MQA40725.1"/>
    <property type="molecule type" value="Genomic_DNA"/>
</dbReference>
<reference evidence="2 3" key="1">
    <citation type="submission" date="2019-10" db="EMBL/GenBank/DDBJ databases">
        <title>Two novel species isolated from a subtropical stream in China.</title>
        <authorList>
            <person name="Lu H."/>
        </authorList>
    </citation>
    <scope>NUCLEOTIDE SEQUENCE [LARGE SCALE GENOMIC DNA]</scope>
    <source>
        <strain evidence="2 3">FT29W</strain>
    </source>
</reference>
<evidence type="ECO:0000256" key="1">
    <source>
        <dbReference type="SAM" id="MobiDB-lite"/>
    </source>
</evidence>
<dbReference type="AlphaFoldDB" id="A0A6A7N6H0"/>